<gene>
    <name evidence="2" type="ORF">WB403_36165</name>
</gene>
<sequence length="54" mass="5978">MPVPTPDLVKARFPSVSVKGELGDRTPLLSNEAAKQRLGFHPQHSWRDHVSAES</sequence>
<evidence type="ECO:0000313" key="2">
    <source>
        <dbReference type="EMBL" id="MEI5614580.1"/>
    </source>
</evidence>
<organism evidence="2 3">
    <name type="scientific">Streptomyces brasiliscabiei</name>
    <dbReference type="NCBI Taxonomy" id="2736302"/>
    <lineage>
        <taxon>Bacteria</taxon>
        <taxon>Bacillati</taxon>
        <taxon>Actinomycetota</taxon>
        <taxon>Actinomycetes</taxon>
        <taxon>Kitasatosporales</taxon>
        <taxon>Streptomycetaceae</taxon>
        <taxon>Streptomyces</taxon>
    </lineage>
</organism>
<keyword evidence="3" id="KW-1185">Reference proteome</keyword>
<dbReference type="RefSeq" id="WP_336543109.1">
    <property type="nucleotide sequence ID" value="NZ_JBBAYL010000007.1"/>
</dbReference>
<evidence type="ECO:0000256" key="1">
    <source>
        <dbReference type="SAM" id="MobiDB-lite"/>
    </source>
</evidence>
<dbReference type="Proteomes" id="UP001365781">
    <property type="component" value="Unassembled WGS sequence"/>
</dbReference>
<reference evidence="2 3" key="1">
    <citation type="submission" date="2024-03" db="EMBL/GenBank/DDBJ databases">
        <title>First Report of Pectobacterium brasiliscabiei causing potato scab in china.</title>
        <authorList>
            <person name="Handique U."/>
        </authorList>
    </citation>
    <scope>NUCLEOTIDE SEQUENCE [LARGE SCALE GENOMIC DNA]</scope>
    <source>
        <strain evidence="2 3">ZRIMU1503</strain>
    </source>
</reference>
<evidence type="ECO:0000313" key="3">
    <source>
        <dbReference type="Proteomes" id="UP001365781"/>
    </source>
</evidence>
<protein>
    <submittedName>
        <fullName evidence="2">Uncharacterized protein</fullName>
    </submittedName>
</protein>
<dbReference type="EMBL" id="JBBAYM010000030">
    <property type="protein sequence ID" value="MEI5614580.1"/>
    <property type="molecule type" value="Genomic_DNA"/>
</dbReference>
<name>A0ABU8GMZ8_9ACTN</name>
<feature type="region of interest" description="Disordered" evidence="1">
    <location>
        <begin position="33"/>
        <end position="54"/>
    </location>
</feature>
<proteinExistence type="predicted"/>
<comment type="caution">
    <text evidence="2">The sequence shown here is derived from an EMBL/GenBank/DDBJ whole genome shotgun (WGS) entry which is preliminary data.</text>
</comment>
<accession>A0ABU8GMZ8</accession>
<feature type="compositionally biased region" description="Basic and acidic residues" evidence="1">
    <location>
        <begin position="45"/>
        <end position="54"/>
    </location>
</feature>